<organism evidence="1 2">
    <name type="scientific">Polyangium spumosum</name>
    <dbReference type="NCBI Taxonomy" id="889282"/>
    <lineage>
        <taxon>Bacteria</taxon>
        <taxon>Pseudomonadati</taxon>
        <taxon>Myxococcota</taxon>
        <taxon>Polyangia</taxon>
        <taxon>Polyangiales</taxon>
        <taxon>Polyangiaceae</taxon>
        <taxon>Polyangium</taxon>
    </lineage>
</organism>
<accession>A0A6N7Q3Y3</accession>
<keyword evidence="2" id="KW-1185">Reference proteome</keyword>
<dbReference type="OrthoDB" id="5505740at2"/>
<gene>
    <name evidence="1" type="ORF">GF068_34575</name>
</gene>
<proteinExistence type="predicted"/>
<name>A0A6N7Q3Y3_9BACT</name>
<evidence type="ECO:0000313" key="1">
    <source>
        <dbReference type="EMBL" id="MRG97014.1"/>
    </source>
</evidence>
<sequence>MKLQKWVGRGAAAVATWAVCTWAGPSEAAEARIEAPSSRVTNLFSLSLAQDLGLHVGTNPCAMRNQIEGGFACFRASGTQYHGAPLPDPAGDIRAFPGLATTRLLGGYDRILSGNVTLGIRLGWVLRGGGPRPDGAEGPSFLPFHGEARVGYTFGRDPFQHEGLRFLLFTCGGIAQVDTKYRLVVTEDLQKPPPAGQLDNPPVQELAVYRKSGTAFFGGGASLAYAISRRFGVSVGAKVMRMFPSNGTAVSLELGGTAAF</sequence>
<comment type="caution">
    <text evidence="1">The sequence shown here is derived from an EMBL/GenBank/DDBJ whole genome shotgun (WGS) entry which is preliminary data.</text>
</comment>
<dbReference type="AlphaFoldDB" id="A0A6N7Q3Y3"/>
<evidence type="ECO:0000313" key="2">
    <source>
        <dbReference type="Proteomes" id="UP000440224"/>
    </source>
</evidence>
<reference evidence="1 2" key="1">
    <citation type="submission" date="2019-10" db="EMBL/GenBank/DDBJ databases">
        <title>A soil myxobacterium in the family Polyangiaceae.</title>
        <authorList>
            <person name="Li Y."/>
            <person name="Wang J."/>
        </authorList>
    </citation>
    <scope>NUCLEOTIDE SEQUENCE [LARGE SCALE GENOMIC DNA]</scope>
    <source>
        <strain evidence="1 2">DSM 14734</strain>
    </source>
</reference>
<protein>
    <recommendedName>
        <fullName evidence="3">Outer membrane beta-barrel protein</fullName>
    </recommendedName>
</protein>
<dbReference type="EMBL" id="WJIE01000014">
    <property type="protein sequence ID" value="MRG97014.1"/>
    <property type="molecule type" value="Genomic_DNA"/>
</dbReference>
<dbReference type="RefSeq" id="WP_153823796.1">
    <property type="nucleotide sequence ID" value="NZ_WJIE01000014.1"/>
</dbReference>
<evidence type="ECO:0008006" key="3">
    <source>
        <dbReference type="Google" id="ProtNLM"/>
    </source>
</evidence>
<dbReference type="Proteomes" id="UP000440224">
    <property type="component" value="Unassembled WGS sequence"/>
</dbReference>